<keyword evidence="1" id="KW-1133">Transmembrane helix</keyword>
<keyword evidence="1" id="KW-0812">Transmembrane</keyword>
<feature type="signal peptide" evidence="2">
    <location>
        <begin position="1"/>
        <end position="22"/>
    </location>
</feature>
<name>A0AA51MME0_9GAMM</name>
<evidence type="ECO:0000256" key="2">
    <source>
        <dbReference type="SAM" id="SignalP"/>
    </source>
</evidence>
<accession>A0AA51MME0</accession>
<evidence type="ECO:0000256" key="1">
    <source>
        <dbReference type="SAM" id="Phobius"/>
    </source>
</evidence>
<protein>
    <submittedName>
        <fullName evidence="4">Uncharacterized protein</fullName>
    </submittedName>
</protein>
<gene>
    <name evidence="3" type="ORF">RCC75_05155</name>
    <name evidence="4" type="ORF">RCG00_20425</name>
</gene>
<organism evidence="4">
    <name type="scientific">Thiothrix subterranea</name>
    <dbReference type="NCBI Taxonomy" id="2735563"/>
    <lineage>
        <taxon>Bacteria</taxon>
        <taxon>Pseudomonadati</taxon>
        <taxon>Pseudomonadota</taxon>
        <taxon>Gammaproteobacteria</taxon>
        <taxon>Thiotrichales</taxon>
        <taxon>Thiotrichaceae</taxon>
        <taxon>Thiothrix</taxon>
    </lineage>
</organism>
<evidence type="ECO:0000313" key="3">
    <source>
        <dbReference type="EMBL" id="MDQ5767903.1"/>
    </source>
</evidence>
<feature type="chain" id="PRO_5041219957" evidence="2">
    <location>
        <begin position="23"/>
        <end position="251"/>
    </location>
</feature>
<dbReference type="Proteomes" id="UP001223336">
    <property type="component" value="Unassembled WGS sequence"/>
</dbReference>
<evidence type="ECO:0000313" key="4">
    <source>
        <dbReference type="EMBL" id="WML86638.1"/>
    </source>
</evidence>
<dbReference type="AlphaFoldDB" id="A0AA51MME0"/>
<keyword evidence="1" id="KW-0472">Membrane</keyword>
<dbReference type="RefSeq" id="WP_308134021.1">
    <property type="nucleotide sequence ID" value="NZ_CP133197.1"/>
</dbReference>
<reference evidence="4 5" key="1">
    <citation type="submission" date="2023-08" db="EMBL/GenBank/DDBJ databases">
        <title>New molecular markers tilS and rpoB for phylogenetic and monitoring studies of the genus Thiothrix biodiversity.</title>
        <authorList>
            <person name="Ravin N.V."/>
            <person name="Smolyakov D."/>
            <person name="Markov N.D."/>
            <person name="Beletsky A.V."/>
            <person name="Mardanov A.V."/>
            <person name="Rudenko T.S."/>
            <person name="Grabovich M.Y."/>
        </authorList>
    </citation>
    <scope>NUCLEOTIDE SEQUENCE</scope>
    <source>
        <strain evidence="4">DNT52</strain>
        <strain evidence="3 5">H33</strain>
    </source>
</reference>
<proteinExistence type="predicted"/>
<sequence>MKLKPYVCSLLLALGFGSVAYAETAAPPPLPPEMQQQLLDVQKKALEAEAKLSAEKEKNIEEKHKLFVENEENLKKHQDRMFLFTTVGTIGGIIIGWLSFILMAQKWVREWVEKEINGNLKHLTRIVDNSRLETRIKESIRLLVLHHEGGNNLHSELKNTGFWVADMETSTEAQDIDWKEYDQVIFDSVEEKTLLAYVAKYPNRMFLAYTVGHYPNLPRNGMVATANSKMTLYSRLMESLTWQHWQKNKAA</sequence>
<dbReference type="Proteomes" id="UP001229862">
    <property type="component" value="Chromosome"/>
</dbReference>
<feature type="transmembrane region" description="Helical" evidence="1">
    <location>
        <begin position="81"/>
        <end position="104"/>
    </location>
</feature>
<keyword evidence="5" id="KW-1185">Reference proteome</keyword>
<evidence type="ECO:0000313" key="5">
    <source>
        <dbReference type="Proteomes" id="UP001223336"/>
    </source>
</evidence>
<dbReference type="EMBL" id="JAVFKN010000004">
    <property type="protein sequence ID" value="MDQ5767903.1"/>
    <property type="molecule type" value="Genomic_DNA"/>
</dbReference>
<dbReference type="EMBL" id="CP133217">
    <property type="protein sequence ID" value="WML86638.1"/>
    <property type="molecule type" value="Genomic_DNA"/>
</dbReference>
<keyword evidence="2" id="KW-0732">Signal</keyword>